<dbReference type="Pfam" id="PF01208">
    <property type="entry name" value="URO-D"/>
    <property type="match status" value="1"/>
</dbReference>
<protein>
    <submittedName>
        <fullName evidence="2">Uroporphyrinogen decarboxylase family protein</fullName>
    </submittedName>
</protein>
<dbReference type="EMBL" id="CP121694">
    <property type="protein sequence ID" value="WRO23373.1"/>
    <property type="molecule type" value="Genomic_DNA"/>
</dbReference>
<proteinExistence type="predicted"/>
<dbReference type="GO" id="GO:0004853">
    <property type="term" value="F:uroporphyrinogen decarboxylase activity"/>
    <property type="evidence" value="ECO:0007669"/>
    <property type="project" value="InterPro"/>
</dbReference>
<dbReference type="AlphaFoldDB" id="A0AAU0US11"/>
<dbReference type="Gene3D" id="3.20.20.210">
    <property type="match status" value="1"/>
</dbReference>
<feature type="domain" description="Uroporphyrinogen decarboxylase (URO-D)" evidence="1">
    <location>
        <begin position="3"/>
        <end position="342"/>
    </location>
</feature>
<keyword evidence="3" id="KW-1185">Reference proteome</keyword>
<evidence type="ECO:0000313" key="2">
    <source>
        <dbReference type="EMBL" id="WRO23373.1"/>
    </source>
</evidence>
<evidence type="ECO:0000313" key="3">
    <source>
        <dbReference type="Proteomes" id="UP001329915"/>
    </source>
</evidence>
<evidence type="ECO:0000259" key="1">
    <source>
        <dbReference type="Pfam" id="PF01208"/>
    </source>
</evidence>
<sequence length="344" mass="38389">MLTPKETVLKAFNMELAERVPVVIYGGGVWTMKNSGNRFDNYVGEPEKYAQLIIDTAEKVQSDMVFPGSGFNNLHAAALGGTVKYREVGAPDLEAPLINEPADLDKLDISRLKDDEVINTIWKATEIVNEKIGDKYLVGPTAWGPFTIAGQLYGVERLMRGTFKQKEFMHAILEFSTELCYEFYRPMFEAGYITCAALADPTASGDLISRKQFETFAMPYLKDFSRRLHDNFNGLHFLHICGDTSDRLGLIPETEVDLFAFDYKVDMAKAKEEIGDRQCIAGNVDPVHALTQGTQQRVREASTECIKKANEGGGYVLLPGCDIPPTVPLENIQAFVQTAHDWKN</sequence>
<dbReference type="Proteomes" id="UP001329915">
    <property type="component" value="Chromosome"/>
</dbReference>
<dbReference type="InterPro" id="IPR052024">
    <property type="entry name" value="Methanogen_methyltrans"/>
</dbReference>
<dbReference type="GO" id="GO:0006779">
    <property type="term" value="P:porphyrin-containing compound biosynthetic process"/>
    <property type="evidence" value="ECO:0007669"/>
    <property type="project" value="InterPro"/>
</dbReference>
<dbReference type="InterPro" id="IPR038071">
    <property type="entry name" value="UROD/MetE-like_sf"/>
</dbReference>
<gene>
    <name evidence="2" type="ORF">MFMK1_003232</name>
</gene>
<dbReference type="RefSeq" id="WP_366922759.1">
    <property type="nucleotide sequence ID" value="NZ_CP121694.1"/>
</dbReference>
<organism evidence="2 3">
    <name type="scientific">Metallumcola ferriviriculae</name>
    <dbReference type="NCBI Taxonomy" id="3039180"/>
    <lineage>
        <taxon>Bacteria</taxon>
        <taxon>Bacillati</taxon>
        <taxon>Bacillota</taxon>
        <taxon>Clostridia</taxon>
        <taxon>Neomoorellales</taxon>
        <taxon>Desulfitibacteraceae</taxon>
        <taxon>Metallumcola</taxon>
    </lineage>
</organism>
<reference evidence="2 3" key="1">
    <citation type="submission" date="2023-04" db="EMBL/GenBank/DDBJ databases">
        <authorList>
            <person name="Hsu D."/>
        </authorList>
    </citation>
    <scope>NUCLEOTIDE SEQUENCE [LARGE SCALE GENOMIC DNA]</scope>
    <source>
        <strain evidence="2 3">MK1</strain>
    </source>
</reference>
<dbReference type="PANTHER" id="PTHR47099">
    <property type="entry name" value="METHYLCOBAMIDE:COM METHYLTRANSFERASE MTBA"/>
    <property type="match status" value="1"/>
</dbReference>
<dbReference type="InterPro" id="IPR000257">
    <property type="entry name" value="Uroporphyrinogen_deCOase"/>
</dbReference>
<dbReference type="SUPFAM" id="SSF51726">
    <property type="entry name" value="UROD/MetE-like"/>
    <property type="match status" value="1"/>
</dbReference>
<dbReference type="PANTHER" id="PTHR47099:SF1">
    <property type="entry name" value="METHYLCOBAMIDE:COM METHYLTRANSFERASE MTBA"/>
    <property type="match status" value="1"/>
</dbReference>
<dbReference type="KEGG" id="dbc:MFMK1_003232"/>
<dbReference type="CDD" id="cd03465">
    <property type="entry name" value="URO-D_like"/>
    <property type="match status" value="1"/>
</dbReference>
<accession>A0AAU0US11</accession>
<name>A0AAU0US11_9FIRM</name>